<evidence type="ECO:0000256" key="2">
    <source>
        <dbReference type="SAM" id="Phobius"/>
    </source>
</evidence>
<accession>A0AA39U5W5</accession>
<feature type="chain" id="PRO_5041397610" evidence="3">
    <location>
        <begin position="20"/>
        <end position="305"/>
    </location>
</feature>
<evidence type="ECO:0000256" key="1">
    <source>
        <dbReference type="SAM" id="MobiDB-lite"/>
    </source>
</evidence>
<keyword evidence="2" id="KW-0812">Transmembrane</keyword>
<feature type="compositionally biased region" description="Low complexity" evidence="1">
    <location>
        <begin position="167"/>
        <end position="191"/>
    </location>
</feature>
<organism evidence="4 5">
    <name type="scientific">Armillaria novae-zelandiae</name>
    <dbReference type="NCBI Taxonomy" id="153914"/>
    <lineage>
        <taxon>Eukaryota</taxon>
        <taxon>Fungi</taxon>
        <taxon>Dikarya</taxon>
        <taxon>Basidiomycota</taxon>
        <taxon>Agaricomycotina</taxon>
        <taxon>Agaricomycetes</taxon>
        <taxon>Agaricomycetidae</taxon>
        <taxon>Agaricales</taxon>
        <taxon>Marasmiineae</taxon>
        <taxon>Physalacriaceae</taxon>
        <taxon>Armillaria</taxon>
    </lineage>
</organism>
<name>A0AA39U5W5_9AGAR</name>
<dbReference type="EMBL" id="JAUEPR010000025">
    <property type="protein sequence ID" value="KAK0474973.1"/>
    <property type="molecule type" value="Genomic_DNA"/>
</dbReference>
<feature type="compositionally biased region" description="Basic and acidic residues" evidence="1">
    <location>
        <begin position="249"/>
        <end position="271"/>
    </location>
</feature>
<feature type="signal peptide" evidence="3">
    <location>
        <begin position="1"/>
        <end position="19"/>
    </location>
</feature>
<keyword evidence="2" id="KW-1133">Transmembrane helix</keyword>
<evidence type="ECO:0000313" key="4">
    <source>
        <dbReference type="EMBL" id="KAK0474973.1"/>
    </source>
</evidence>
<feature type="region of interest" description="Disordered" evidence="1">
    <location>
        <begin position="286"/>
        <end position="305"/>
    </location>
</feature>
<keyword evidence="2" id="KW-0472">Membrane</keyword>
<dbReference type="AlphaFoldDB" id="A0AA39U5W5"/>
<feature type="compositionally biased region" description="Polar residues" evidence="1">
    <location>
        <begin position="296"/>
        <end position="305"/>
    </location>
</feature>
<feature type="region of interest" description="Disordered" evidence="1">
    <location>
        <begin position="166"/>
        <end position="191"/>
    </location>
</feature>
<evidence type="ECO:0000256" key="3">
    <source>
        <dbReference type="SAM" id="SignalP"/>
    </source>
</evidence>
<feature type="transmembrane region" description="Helical" evidence="2">
    <location>
        <begin position="197"/>
        <end position="220"/>
    </location>
</feature>
<protein>
    <submittedName>
        <fullName evidence="4">Uncharacterized protein</fullName>
    </submittedName>
</protein>
<reference evidence="4" key="1">
    <citation type="submission" date="2023-06" db="EMBL/GenBank/DDBJ databases">
        <authorList>
            <consortium name="Lawrence Berkeley National Laboratory"/>
            <person name="Ahrendt S."/>
            <person name="Sahu N."/>
            <person name="Indic B."/>
            <person name="Wong-Bajracharya J."/>
            <person name="Merenyi Z."/>
            <person name="Ke H.-M."/>
            <person name="Monk M."/>
            <person name="Kocsube S."/>
            <person name="Drula E."/>
            <person name="Lipzen A."/>
            <person name="Balint B."/>
            <person name="Henrissat B."/>
            <person name="Andreopoulos B."/>
            <person name="Martin F.M."/>
            <person name="Harder C.B."/>
            <person name="Rigling D."/>
            <person name="Ford K.L."/>
            <person name="Foster G.D."/>
            <person name="Pangilinan J."/>
            <person name="Papanicolaou A."/>
            <person name="Barry K."/>
            <person name="LaButti K."/>
            <person name="Viragh M."/>
            <person name="Koriabine M."/>
            <person name="Yan M."/>
            <person name="Riley R."/>
            <person name="Champramary S."/>
            <person name="Plett K.L."/>
            <person name="Tsai I.J."/>
            <person name="Slot J."/>
            <person name="Sipos G."/>
            <person name="Plett J."/>
            <person name="Nagy L.G."/>
            <person name="Grigoriev I.V."/>
        </authorList>
    </citation>
    <scope>NUCLEOTIDE SEQUENCE</scope>
    <source>
        <strain evidence="4">ICMP 16352</strain>
    </source>
</reference>
<evidence type="ECO:0000313" key="5">
    <source>
        <dbReference type="Proteomes" id="UP001175227"/>
    </source>
</evidence>
<gene>
    <name evidence="4" type="ORF">IW261DRAFT_1610494</name>
</gene>
<feature type="region of interest" description="Disordered" evidence="1">
    <location>
        <begin position="232"/>
        <end position="271"/>
    </location>
</feature>
<keyword evidence="5" id="KW-1185">Reference proteome</keyword>
<dbReference type="Proteomes" id="UP001175227">
    <property type="component" value="Unassembled WGS sequence"/>
</dbReference>
<proteinExistence type="predicted"/>
<sequence>MFLLFFQLCAFIAIPLVFPLDIRLDRTPIGFHNSTVSLGWQQSDPSDFILGAFLIHTKEAVMVAETVQPVEKFAANRTEYMTFNYTSLPGNRDCILLAWLPDSSAGHHFAQSQVFSVTDPETTTSSTLIYSGISSTSSKPGTTLLGLGATSTVPRIVNYTLNPKLGSPKSTVSSSPTSSISATATSASPNPAPHTGIIVGVVLGVLALGYVVSVSIYVLILRRRLKEAAPLLRPQDSPAPSLTTPSTRVRQERETETQEHMSEAPRDRLETEIARMREEITALRLENQIRRMGDGHSSSSPPSYR</sequence>
<feature type="compositionally biased region" description="Polar residues" evidence="1">
    <location>
        <begin position="238"/>
        <end position="248"/>
    </location>
</feature>
<keyword evidence="3" id="KW-0732">Signal</keyword>
<comment type="caution">
    <text evidence="4">The sequence shown here is derived from an EMBL/GenBank/DDBJ whole genome shotgun (WGS) entry which is preliminary data.</text>
</comment>